<gene>
    <name evidence="3" type="ORF">Mucpa_5616</name>
</gene>
<reference evidence="3" key="1">
    <citation type="submission" date="2011-09" db="EMBL/GenBank/DDBJ databases">
        <title>The permanent draft genome of Mucilaginibacter paludis DSM 18603.</title>
        <authorList>
            <consortium name="US DOE Joint Genome Institute (JGI-PGF)"/>
            <person name="Lucas S."/>
            <person name="Han J."/>
            <person name="Lapidus A."/>
            <person name="Bruce D."/>
            <person name="Goodwin L."/>
            <person name="Pitluck S."/>
            <person name="Peters L."/>
            <person name="Kyrpides N."/>
            <person name="Mavromatis K."/>
            <person name="Ivanova N."/>
            <person name="Mikhailova N."/>
            <person name="Held B."/>
            <person name="Detter J.C."/>
            <person name="Tapia R."/>
            <person name="Han C."/>
            <person name="Land M."/>
            <person name="Hauser L."/>
            <person name="Markowitz V."/>
            <person name="Cheng J.-F."/>
            <person name="Hugenholtz P."/>
            <person name="Woyke T."/>
            <person name="Wu D."/>
            <person name="Tindall B."/>
            <person name="Brambilla E."/>
            <person name="Klenk H.-P."/>
            <person name="Eisen J.A."/>
        </authorList>
    </citation>
    <scope>NUCLEOTIDE SEQUENCE [LARGE SCALE GENOMIC DNA]</scope>
    <source>
        <strain evidence="3">DSM 18603</strain>
    </source>
</reference>
<dbReference type="SMART" id="SM00028">
    <property type="entry name" value="TPR"/>
    <property type="match status" value="4"/>
</dbReference>
<dbReference type="STRING" id="714943.Mucpa_5616"/>
<sequence length="520" mass="59668">MSDLRWMHIFGPIYTINQEKGYRTTRSFDYDMSLDFGEWERIVQIGTRCVSVDPKDIESYFFRSLAFYQLGQKASAVNDANTVLHLMKWKDVYLVQGEFYEKFKKDTVALICYEIGYAVFKSVDYLVKIARLKNQSGDYAGALKSCELLLGSDPQAFRGYVNRSKALWGLARHKEAIADLFTCIRMNPYYADSYANLAAYSFSKNELREEAICLLRMALKQEPNNSGFCFALGDHYANWKKLTPLSQKFITDVTVDDTLKAFVDDRAFADRDQIARGYYAHSFASLFQTIQTEMDTMGDHIQVSMFIGNANHLFDLLKNNSIYFSEVNSFPDKVSDCPLLNPANQSHLAVNISYNNVRVRCCSSLNKPQEIASSVAMWDRYANGHRGLCYTLEIPKTWLLKNNIYAGKITYLEEPPPLRADTPEQVIKDGLFVKHHGYQDEREFRLVHFGKFPHNDGVKFHFHSGKAEDDAIKIKAIYLGSHMSHDHKQLLADILFDYPDRIDTFGMSVAKNGQLEFSTF</sequence>
<proteinExistence type="predicted"/>
<protein>
    <submittedName>
        <fullName evidence="3">Uncharacterized protein</fullName>
    </submittedName>
</protein>
<keyword evidence="1" id="KW-0677">Repeat</keyword>
<accession>H1Y150</accession>
<dbReference type="PANTHER" id="PTHR44858:SF1">
    <property type="entry name" value="UDP-N-ACETYLGLUCOSAMINE--PEPTIDE N-ACETYLGLUCOSAMINYLTRANSFERASE SPINDLY-RELATED"/>
    <property type="match status" value="1"/>
</dbReference>
<dbReference type="InterPro" id="IPR019734">
    <property type="entry name" value="TPR_rpt"/>
</dbReference>
<dbReference type="AlphaFoldDB" id="H1Y150"/>
<keyword evidence="4" id="KW-1185">Reference proteome</keyword>
<evidence type="ECO:0000313" key="3">
    <source>
        <dbReference type="EMBL" id="EHQ29685.1"/>
    </source>
</evidence>
<keyword evidence="2" id="KW-0802">TPR repeat</keyword>
<organism evidence="3 4">
    <name type="scientific">Mucilaginibacter paludis DSM 18603</name>
    <dbReference type="NCBI Taxonomy" id="714943"/>
    <lineage>
        <taxon>Bacteria</taxon>
        <taxon>Pseudomonadati</taxon>
        <taxon>Bacteroidota</taxon>
        <taxon>Sphingobacteriia</taxon>
        <taxon>Sphingobacteriales</taxon>
        <taxon>Sphingobacteriaceae</taxon>
        <taxon>Mucilaginibacter</taxon>
    </lineage>
</organism>
<dbReference type="Proteomes" id="UP000002774">
    <property type="component" value="Chromosome"/>
</dbReference>
<dbReference type="PANTHER" id="PTHR44858">
    <property type="entry name" value="TETRATRICOPEPTIDE REPEAT PROTEIN 6"/>
    <property type="match status" value="1"/>
</dbReference>
<dbReference type="Pfam" id="PF13181">
    <property type="entry name" value="TPR_8"/>
    <property type="match status" value="1"/>
</dbReference>
<dbReference type="InterPro" id="IPR050498">
    <property type="entry name" value="Ycf3"/>
</dbReference>
<dbReference type="SUPFAM" id="SSF48452">
    <property type="entry name" value="TPR-like"/>
    <property type="match status" value="2"/>
</dbReference>
<dbReference type="HOGENOM" id="CLU_523554_0_0_10"/>
<evidence type="ECO:0000313" key="4">
    <source>
        <dbReference type="Proteomes" id="UP000002774"/>
    </source>
</evidence>
<dbReference type="eggNOG" id="COG0457">
    <property type="taxonomic scope" value="Bacteria"/>
</dbReference>
<name>H1Y150_9SPHI</name>
<dbReference type="InterPro" id="IPR011990">
    <property type="entry name" value="TPR-like_helical_dom_sf"/>
</dbReference>
<dbReference type="Gene3D" id="1.25.40.10">
    <property type="entry name" value="Tetratricopeptide repeat domain"/>
    <property type="match status" value="2"/>
</dbReference>
<dbReference type="EMBL" id="CM001403">
    <property type="protein sequence ID" value="EHQ29685.1"/>
    <property type="molecule type" value="Genomic_DNA"/>
</dbReference>
<evidence type="ECO:0000256" key="2">
    <source>
        <dbReference type="ARBA" id="ARBA00022803"/>
    </source>
</evidence>
<evidence type="ECO:0000256" key="1">
    <source>
        <dbReference type="ARBA" id="ARBA00022737"/>
    </source>
</evidence>